<dbReference type="SUPFAM" id="SSF53448">
    <property type="entry name" value="Nucleotide-diphospho-sugar transferases"/>
    <property type="match status" value="1"/>
</dbReference>
<name>A0ABS2FC13_9BACE</name>
<feature type="domain" description="Glycosyltransferase 2-like" evidence="3">
    <location>
        <begin position="9"/>
        <end position="131"/>
    </location>
</feature>
<keyword evidence="1" id="KW-0328">Glycosyltransferase</keyword>
<dbReference type="Pfam" id="PF00535">
    <property type="entry name" value="Glycos_transf_2"/>
    <property type="match status" value="1"/>
</dbReference>
<organism evidence="4 5">
    <name type="scientific">Bacteroides caecicola</name>
    <dbReference type="NCBI Taxonomy" id="1462569"/>
    <lineage>
        <taxon>Bacteria</taxon>
        <taxon>Pseudomonadati</taxon>
        <taxon>Bacteroidota</taxon>
        <taxon>Bacteroidia</taxon>
        <taxon>Bacteroidales</taxon>
        <taxon>Bacteroidaceae</taxon>
        <taxon>Bacteroides</taxon>
    </lineage>
</organism>
<evidence type="ECO:0000256" key="1">
    <source>
        <dbReference type="ARBA" id="ARBA00022676"/>
    </source>
</evidence>
<dbReference type="PANTHER" id="PTHR22916">
    <property type="entry name" value="GLYCOSYLTRANSFERASE"/>
    <property type="match status" value="1"/>
</dbReference>
<sequence length="326" mass="37979">MKEKLPLISVIVPVYNVEAYIHRCVDSILNQTYVNLEVILVDDGSPDNCGHICDEYAQKDNRIKVIHQVNGGLSAARNAGLNICTGKYIGFVDSDDCIHPEMYERLYKDICKFQVRLAFCNTNKCKGTIPVVENNLPSECKDKEFVILKSMTEHIWWAAWTKLYERSLFDNIRYPEGKTNEDYAITMYIYDMCDRIVVNYNKLYNYCIRENSICTSPLNLNKFDQIDNTLEVMLYMSDKHPGWKQAAESVFITTLIKLLGLSIENTESKYVQKKREIFHYIKTYYASAVCNPYILFKQKIMLTAARISPLCFKLMFRLYVLIQQKK</sequence>
<protein>
    <submittedName>
        <fullName evidence="4">Glycosyltransferase</fullName>
    </submittedName>
</protein>
<dbReference type="RefSeq" id="WP_204501163.1">
    <property type="nucleotide sequence ID" value="NZ_JACJKJ010000020.1"/>
</dbReference>
<evidence type="ECO:0000313" key="4">
    <source>
        <dbReference type="EMBL" id="MBM6807284.1"/>
    </source>
</evidence>
<dbReference type="Proteomes" id="UP000782117">
    <property type="component" value="Unassembled WGS sequence"/>
</dbReference>
<dbReference type="EMBL" id="JACJKJ010000020">
    <property type="protein sequence ID" value="MBM6807284.1"/>
    <property type="molecule type" value="Genomic_DNA"/>
</dbReference>
<accession>A0ABS2FC13</accession>
<reference evidence="4 5" key="1">
    <citation type="journal article" date="2021" name="Sci. Rep.">
        <title>The distribution of antibiotic resistance genes in chicken gut microbiota commensals.</title>
        <authorList>
            <person name="Juricova H."/>
            <person name="Matiasovicova J."/>
            <person name="Kubasova T."/>
            <person name="Cejkova D."/>
            <person name="Rychlik I."/>
        </authorList>
    </citation>
    <scope>NUCLEOTIDE SEQUENCE [LARGE SCALE GENOMIC DNA]</scope>
    <source>
        <strain evidence="4 5">An768</strain>
    </source>
</reference>
<gene>
    <name evidence="4" type="ORF">H6A24_12395</name>
</gene>
<evidence type="ECO:0000313" key="5">
    <source>
        <dbReference type="Proteomes" id="UP000782117"/>
    </source>
</evidence>
<keyword evidence="2" id="KW-0808">Transferase</keyword>
<keyword evidence="5" id="KW-1185">Reference proteome</keyword>
<dbReference type="InterPro" id="IPR001173">
    <property type="entry name" value="Glyco_trans_2-like"/>
</dbReference>
<evidence type="ECO:0000256" key="2">
    <source>
        <dbReference type="ARBA" id="ARBA00022679"/>
    </source>
</evidence>
<proteinExistence type="predicted"/>
<dbReference type="Gene3D" id="3.90.550.10">
    <property type="entry name" value="Spore Coat Polysaccharide Biosynthesis Protein SpsA, Chain A"/>
    <property type="match status" value="1"/>
</dbReference>
<dbReference type="PANTHER" id="PTHR22916:SF51">
    <property type="entry name" value="GLYCOSYLTRANSFERASE EPSH-RELATED"/>
    <property type="match status" value="1"/>
</dbReference>
<dbReference type="CDD" id="cd00761">
    <property type="entry name" value="Glyco_tranf_GTA_type"/>
    <property type="match status" value="1"/>
</dbReference>
<evidence type="ECO:0000259" key="3">
    <source>
        <dbReference type="Pfam" id="PF00535"/>
    </source>
</evidence>
<comment type="caution">
    <text evidence="4">The sequence shown here is derived from an EMBL/GenBank/DDBJ whole genome shotgun (WGS) entry which is preliminary data.</text>
</comment>
<dbReference type="InterPro" id="IPR029044">
    <property type="entry name" value="Nucleotide-diphossugar_trans"/>
</dbReference>